<evidence type="ECO:0000259" key="6">
    <source>
        <dbReference type="PROSITE" id="PS50901"/>
    </source>
</evidence>
<dbReference type="RefSeq" id="WP_123816205.1">
    <property type="nucleotide sequence ID" value="NZ_RKQZ01000001.1"/>
</dbReference>
<accession>A0A3N4ZC28</accession>
<evidence type="ECO:0000256" key="3">
    <source>
        <dbReference type="PROSITE-ProRule" id="PRU00289"/>
    </source>
</evidence>
<evidence type="ECO:0000313" key="8">
    <source>
        <dbReference type="Proteomes" id="UP000280501"/>
    </source>
</evidence>
<dbReference type="Pfam" id="PF01580">
    <property type="entry name" value="FtsK_SpoIIIE"/>
    <property type="match status" value="1"/>
</dbReference>
<feature type="compositionally biased region" description="Low complexity" evidence="4">
    <location>
        <begin position="540"/>
        <end position="550"/>
    </location>
</feature>
<name>A0A3N4ZC28_9MICO</name>
<evidence type="ECO:0000256" key="4">
    <source>
        <dbReference type="SAM" id="MobiDB-lite"/>
    </source>
</evidence>
<protein>
    <submittedName>
        <fullName evidence="7">FtsK/SpoIIIE family protein</fullName>
    </submittedName>
</protein>
<feature type="domain" description="FtsK" evidence="6">
    <location>
        <begin position="306"/>
        <end position="487"/>
    </location>
</feature>
<feature type="binding site" evidence="3">
    <location>
        <begin position="324"/>
        <end position="331"/>
    </location>
    <ligand>
        <name>ATP</name>
        <dbReference type="ChEBI" id="CHEBI:30616"/>
    </ligand>
</feature>
<feature type="region of interest" description="Disordered" evidence="4">
    <location>
        <begin position="1"/>
        <end position="20"/>
    </location>
</feature>
<feature type="compositionally biased region" description="Basic residues" evidence="4">
    <location>
        <begin position="575"/>
        <end position="587"/>
    </location>
</feature>
<dbReference type="PANTHER" id="PTHR22683:SF41">
    <property type="entry name" value="DNA TRANSLOCASE FTSK"/>
    <property type="match status" value="1"/>
</dbReference>
<dbReference type="OrthoDB" id="3217500at2"/>
<keyword evidence="5" id="KW-0472">Membrane</keyword>
<dbReference type="InterPro" id="IPR027417">
    <property type="entry name" value="P-loop_NTPase"/>
</dbReference>
<evidence type="ECO:0000256" key="1">
    <source>
        <dbReference type="ARBA" id="ARBA00022741"/>
    </source>
</evidence>
<keyword evidence="1 3" id="KW-0547">Nucleotide-binding</keyword>
<keyword evidence="5" id="KW-0812">Transmembrane</keyword>
<sequence length="615" mass="65618">MTVTDPVTPSGPESAGTTSVVSAAPAAPAVPNTSASTSSWPWLAARSLWAFVQAAGYGTTAAALTLYLWAVRAGRILILRPAGPLARFVGRRLAAAGRALGRWCWGRGRSGKRGKVSRKVWRRIRVAFWLLAGAGFWWAAWSLGIGDTGSQIRTALAVAALGFVPGLLRAVFALLAPRLYARFDAWTFRQGQRWWVRERWPVVAAACGLAVRDKDGNEHTAKIKTSAVPGVVTLRVPTLTGQTTRTILDAGEAIATDFGAHSFEVRPVKPGLVALRLFLTNALTTPRTAGVPSVVDLDAVTAGVRLDGAAFRLRVRGRHTLVVGASGSGKGSAFWGLVGGLAPAIPEGLVRVWGVDMKKGVEAGMGEPLFHAVAYTHADAVAILAELVKVIEHRGVEMRGKSRLHVPTSGDPLHVLVIDELADLMAYSDFEVRREAERLLSVILTQGRALGVVVAAFVQNPRQEAVGMRNLYTQKIALRLDSATEAEMVLDSRARTAPAELIDPDAPGTGYLVNEDGTVSLVRFDYWPDELIKATARAYPSPTTADLAPATPAPKPWGNPLAGLDGLDLDTPTTPRKRSPRKNPRNRRPADATTQAAPVDGSTGNTPSTEQETNS</sequence>
<feature type="compositionally biased region" description="Polar residues" evidence="4">
    <location>
        <begin position="592"/>
        <end position="615"/>
    </location>
</feature>
<keyword evidence="5" id="KW-1133">Transmembrane helix</keyword>
<feature type="transmembrane region" description="Helical" evidence="5">
    <location>
        <begin position="48"/>
        <end position="70"/>
    </location>
</feature>
<keyword evidence="2 3" id="KW-0067">ATP-binding</keyword>
<evidence type="ECO:0000256" key="2">
    <source>
        <dbReference type="ARBA" id="ARBA00022840"/>
    </source>
</evidence>
<dbReference type="InterPro" id="IPR050206">
    <property type="entry name" value="FtsK/SpoIIIE/SftA"/>
</dbReference>
<feature type="region of interest" description="Disordered" evidence="4">
    <location>
        <begin position="539"/>
        <end position="615"/>
    </location>
</feature>
<feature type="transmembrane region" description="Helical" evidence="5">
    <location>
        <begin position="155"/>
        <end position="176"/>
    </location>
</feature>
<dbReference type="PROSITE" id="PS50901">
    <property type="entry name" value="FTSK"/>
    <property type="match status" value="1"/>
</dbReference>
<proteinExistence type="predicted"/>
<evidence type="ECO:0000256" key="5">
    <source>
        <dbReference type="SAM" id="Phobius"/>
    </source>
</evidence>
<keyword evidence="8" id="KW-1185">Reference proteome</keyword>
<evidence type="ECO:0000313" key="7">
    <source>
        <dbReference type="EMBL" id="RPF23428.1"/>
    </source>
</evidence>
<dbReference type="PANTHER" id="PTHR22683">
    <property type="entry name" value="SPORULATION PROTEIN RELATED"/>
    <property type="match status" value="1"/>
</dbReference>
<gene>
    <name evidence="7" type="ORF">EDD34_4115</name>
</gene>
<dbReference type="AlphaFoldDB" id="A0A3N4ZC28"/>
<organism evidence="7 8">
    <name type="scientific">Myceligenerans xiligouense</name>
    <dbReference type="NCBI Taxonomy" id="253184"/>
    <lineage>
        <taxon>Bacteria</taxon>
        <taxon>Bacillati</taxon>
        <taxon>Actinomycetota</taxon>
        <taxon>Actinomycetes</taxon>
        <taxon>Micrococcales</taxon>
        <taxon>Promicromonosporaceae</taxon>
        <taxon>Myceligenerans</taxon>
    </lineage>
</organism>
<dbReference type="GO" id="GO:0003677">
    <property type="term" value="F:DNA binding"/>
    <property type="evidence" value="ECO:0007669"/>
    <property type="project" value="InterPro"/>
</dbReference>
<dbReference type="Proteomes" id="UP000280501">
    <property type="component" value="Unassembled WGS sequence"/>
</dbReference>
<dbReference type="InterPro" id="IPR002543">
    <property type="entry name" value="FtsK_dom"/>
</dbReference>
<reference evidence="7 8" key="1">
    <citation type="submission" date="2018-11" db="EMBL/GenBank/DDBJ databases">
        <title>Sequencing the genomes of 1000 actinobacteria strains.</title>
        <authorList>
            <person name="Klenk H.-P."/>
        </authorList>
    </citation>
    <scope>NUCLEOTIDE SEQUENCE [LARGE SCALE GENOMIC DNA]</scope>
    <source>
        <strain evidence="7 8">DSM 15700</strain>
    </source>
</reference>
<comment type="caution">
    <text evidence="7">The sequence shown here is derived from an EMBL/GenBank/DDBJ whole genome shotgun (WGS) entry which is preliminary data.</text>
</comment>
<dbReference type="Gene3D" id="3.40.50.300">
    <property type="entry name" value="P-loop containing nucleotide triphosphate hydrolases"/>
    <property type="match status" value="1"/>
</dbReference>
<feature type="transmembrane region" description="Helical" evidence="5">
    <location>
        <begin position="126"/>
        <end position="143"/>
    </location>
</feature>
<dbReference type="GO" id="GO:0005524">
    <property type="term" value="F:ATP binding"/>
    <property type="evidence" value="ECO:0007669"/>
    <property type="project" value="UniProtKB-UniRule"/>
</dbReference>
<dbReference type="EMBL" id="RKQZ01000001">
    <property type="protein sequence ID" value="RPF23428.1"/>
    <property type="molecule type" value="Genomic_DNA"/>
</dbReference>
<dbReference type="SUPFAM" id="SSF52540">
    <property type="entry name" value="P-loop containing nucleoside triphosphate hydrolases"/>
    <property type="match status" value="1"/>
</dbReference>